<comment type="caution">
    <text evidence="1">The sequence shown here is derived from an EMBL/GenBank/DDBJ whole genome shotgun (WGS) entry which is preliminary data.</text>
</comment>
<dbReference type="RefSeq" id="WP_268615630.1">
    <property type="nucleotide sequence ID" value="NZ_JAMDMX010000043.1"/>
</dbReference>
<gene>
    <name evidence="1" type="ORF">M5X19_13620</name>
</gene>
<sequence>MPFRYRFAAAAWQTWLTMPRQRIMNPFRCRCMFSTCASAAGPFLDANRLQAGIYEAEGSPSQTLSRVPPCVLTLFKEDIRLTVSIRSHGIIPNLSAQGEKSFLRKTLKKLFVVPSGNLALREPI</sequence>
<organism evidence="1 2">
    <name type="scientific">Paenibacillus alginolyticus</name>
    <dbReference type="NCBI Taxonomy" id="59839"/>
    <lineage>
        <taxon>Bacteria</taxon>
        <taxon>Bacillati</taxon>
        <taxon>Bacillota</taxon>
        <taxon>Bacilli</taxon>
        <taxon>Bacillales</taxon>
        <taxon>Paenibacillaceae</taxon>
        <taxon>Paenibacillus</taxon>
    </lineage>
</organism>
<dbReference type="EMBL" id="JAMDMX010000043">
    <property type="protein sequence ID" value="MCY9693932.1"/>
    <property type="molecule type" value="Genomic_DNA"/>
</dbReference>
<protein>
    <submittedName>
        <fullName evidence="1">Uncharacterized protein</fullName>
    </submittedName>
</protein>
<evidence type="ECO:0000313" key="1">
    <source>
        <dbReference type="EMBL" id="MCY9693932.1"/>
    </source>
</evidence>
<evidence type="ECO:0000313" key="2">
    <source>
        <dbReference type="Proteomes" id="UP001527099"/>
    </source>
</evidence>
<dbReference type="Proteomes" id="UP001527099">
    <property type="component" value="Unassembled WGS sequence"/>
</dbReference>
<name>A0ABT4GCL4_9BACL</name>
<accession>A0ABT4GCL4</accession>
<proteinExistence type="predicted"/>
<reference evidence="1 2" key="1">
    <citation type="submission" date="2022-05" db="EMBL/GenBank/DDBJ databases">
        <title>Genome Sequencing of Bee-Associated Microbes.</title>
        <authorList>
            <person name="Dunlap C."/>
        </authorList>
    </citation>
    <scope>NUCLEOTIDE SEQUENCE [LARGE SCALE GENOMIC DNA]</scope>
    <source>
        <strain evidence="1 2">NRRL B-14421</strain>
    </source>
</reference>
<keyword evidence="2" id="KW-1185">Reference proteome</keyword>